<dbReference type="SMART" id="SM00530">
    <property type="entry name" value="HTH_XRE"/>
    <property type="match status" value="1"/>
</dbReference>
<dbReference type="EMBL" id="BJUD01000024">
    <property type="protein sequence ID" value="GEK28943.1"/>
    <property type="molecule type" value="Genomic_DNA"/>
</dbReference>
<evidence type="ECO:0000313" key="5">
    <source>
        <dbReference type="EMBL" id="KRN93765.1"/>
    </source>
</evidence>
<feature type="transmembrane region" description="Helical" evidence="2">
    <location>
        <begin position="144"/>
        <end position="165"/>
    </location>
</feature>
<evidence type="ECO:0000313" key="7">
    <source>
        <dbReference type="Proteomes" id="UP000321429"/>
    </source>
</evidence>
<protein>
    <recommendedName>
        <fullName evidence="3">HTH cro/C1-type domain-containing protein</fullName>
    </recommendedName>
</protein>
<keyword evidence="2" id="KW-0812">Transmembrane</keyword>
<evidence type="ECO:0000313" key="6">
    <source>
        <dbReference type="Proteomes" id="UP000051139"/>
    </source>
</evidence>
<evidence type="ECO:0000259" key="3">
    <source>
        <dbReference type="PROSITE" id="PS50943"/>
    </source>
</evidence>
<feature type="transmembrane region" description="Helical" evidence="2">
    <location>
        <begin position="177"/>
        <end position="204"/>
    </location>
</feature>
<dbReference type="SUPFAM" id="SSF47413">
    <property type="entry name" value="lambda repressor-like DNA-binding domains"/>
    <property type="match status" value="1"/>
</dbReference>
<dbReference type="CDD" id="cd00093">
    <property type="entry name" value="HTH_XRE"/>
    <property type="match status" value="1"/>
</dbReference>
<dbReference type="GO" id="GO:0003677">
    <property type="term" value="F:DNA binding"/>
    <property type="evidence" value="ECO:0007669"/>
    <property type="project" value="UniProtKB-KW"/>
</dbReference>
<dbReference type="PANTHER" id="PTHR46558">
    <property type="entry name" value="TRACRIPTIONAL REGULATORY PROTEIN-RELATED-RELATED"/>
    <property type="match status" value="1"/>
</dbReference>
<keyword evidence="2" id="KW-1133">Transmembrane helix</keyword>
<dbReference type="PATRIC" id="fig|348151.3.peg.979"/>
<accession>A0A0R2L1P5</accession>
<reference evidence="5 6" key="1">
    <citation type="journal article" date="2015" name="Genome Announc.">
        <title>Expanding the biotechnology potential of lactobacilli through comparative genomics of 213 strains and associated genera.</title>
        <authorList>
            <person name="Sun Z."/>
            <person name="Harris H.M."/>
            <person name="McCann A."/>
            <person name="Guo C."/>
            <person name="Argimon S."/>
            <person name="Zhang W."/>
            <person name="Yang X."/>
            <person name="Jeffery I.B."/>
            <person name="Cooney J.C."/>
            <person name="Kagawa T.F."/>
            <person name="Liu W."/>
            <person name="Song Y."/>
            <person name="Salvetti E."/>
            <person name="Wrobel A."/>
            <person name="Rasinkangas P."/>
            <person name="Parkhill J."/>
            <person name="Rea M.C."/>
            <person name="O'Sullivan O."/>
            <person name="Ritari J."/>
            <person name="Douillard F.P."/>
            <person name="Paul Ross R."/>
            <person name="Yang R."/>
            <person name="Briner A.E."/>
            <person name="Felis G.E."/>
            <person name="de Vos W.M."/>
            <person name="Barrangou R."/>
            <person name="Klaenhammer T.R."/>
            <person name="Caufield P.W."/>
            <person name="Cui Y."/>
            <person name="Zhang H."/>
            <person name="O'Toole P.W."/>
        </authorList>
    </citation>
    <scope>NUCLEOTIDE SEQUENCE [LARGE SCALE GENOMIC DNA]</scope>
    <source>
        <strain evidence="5 6">DSM 22696</strain>
    </source>
</reference>
<dbReference type="InterPro" id="IPR001387">
    <property type="entry name" value="Cro/C1-type_HTH"/>
</dbReference>
<dbReference type="STRING" id="348151.IV55_GL000954"/>
<dbReference type="OrthoDB" id="9805856at2"/>
<feature type="transmembrane region" description="Helical" evidence="2">
    <location>
        <begin position="85"/>
        <end position="105"/>
    </location>
</feature>
<dbReference type="RefSeq" id="WP_057811601.1">
    <property type="nucleotide sequence ID" value="NZ_BJUD01000024.1"/>
</dbReference>
<dbReference type="Proteomes" id="UP000051139">
    <property type="component" value="Unassembled WGS sequence"/>
</dbReference>
<evidence type="ECO:0000256" key="2">
    <source>
        <dbReference type="SAM" id="Phobius"/>
    </source>
</evidence>
<name>A0A0R2L1P5_9LACO</name>
<dbReference type="PROSITE" id="PS50943">
    <property type="entry name" value="HTH_CROC1"/>
    <property type="match status" value="1"/>
</dbReference>
<dbReference type="Gene3D" id="1.10.260.40">
    <property type="entry name" value="lambda repressor-like DNA-binding domains"/>
    <property type="match status" value="1"/>
</dbReference>
<dbReference type="AlphaFoldDB" id="A0A0R2L1P5"/>
<dbReference type="PANTHER" id="PTHR46558:SF15">
    <property type="entry name" value="HELIX-TURN-HELIX DOMAIN PROTEIN"/>
    <property type="match status" value="1"/>
</dbReference>
<organism evidence="5 6">
    <name type="scientific">Furfurilactobacillus siliginis</name>
    <dbReference type="NCBI Taxonomy" id="348151"/>
    <lineage>
        <taxon>Bacteria</taxon>
        <taxon>Bacillati</taxon>
        <taxon>Bacillota</taxon>
        <taxon>Bacilli</taxon>
        <taxon>Lactobacillales</taxon>
        <taxon>Lactobacillaceae</taxon>
        <taxon>Furfurilactobacillus</taxon>
    </lineage>
</organism>
<keyword evidence="6" id="KW-1185">Reference proteome</keyword>
<keyword evidence="1" id="KW-0238">DNA-binding</keyword>
<evidence type="ECO:0000313" key="4">
    <source>
        <dbReference type="EMBL" id="GEK28943.1"/>
    </source>
</evidence>
<dbReference type="InterPro" id="IPR010982">
    <property type="entry name" value="Lambda_DNA-bd_dom_sf"/>
</dbReference>
<dbReference type="EMBL" id="JQCB01000020">
    <property type="protein sequence ID" value="KRN93765.1"/>
    <property type="molecule type" value="Genomic_DNA"/>
</dbReference>
<gene>
    <name evidence="5" type="ORF">IV55_GL000954</name>
    <name evidence="4" type="ORF">LSI01_12540</name>
</gene>
<dbReference type="Pfam" id="PF01381">
    <property type="entry name" value="HTH_3"/>
    <property type="match status" value="1"/>
</dbReference>
<keyword evidence="2" id="KW-0472">Membrane</keyword>
<reference evidence="4 7" key="2">
    <citation type="submission" date="2019-07" db="EMBL/GenBank/DDBJ databases">
        <title>Whole genome shotgun sequence of Lactobacillus siliginis NBRC 101315.</title>
        <authorList>
            <person name="Hosoyama A."/>
            <person name="Uohara A."/>
            <person name="Ohji S."/>
            <person name="Ichikawa N."/>
        </authorList>
    </citation>
    <scope>NUCLEOTIDE SEQUENCE [LARGE SCALE GENOMIC DNA]</scope>
    <source>
        <strain evidence="4 7">NBRC 101315</strain>
    </source>
</reference>
<sequence length="210" mass="23708">MTFGEKIRSIRGRERLTQQGLADVLFVSRKTVSSWENGRSYPDIHTLIMISDRYNLTLDVLLREDVNMLEKYDQDRRLSQRDEKLFKISYWLNVPLILLTYATFVLPEIPFHAFLTLSSAVVFFVLVTHLPITERKLRKRVSGLSVLFFVALLLLTGFLAAQTLFPITYPTGVSSPTAYAIGLVVAVALRTVVPTAGVAVALLLNPKKDH</sequence>
<proteinExistence type="predicted"/>
<feature type="transmembrane region" description="Helical" evidence="2">
    <location>
        <begin position="111"/>
        <end position="132"/>
    </location>
</feature>
<feature type="domain" description="HTH cro/C1-type" evidence="3">
    <location>
        <begin position="7"/>
        <end position="61"/>
    </location>
</feature>
<comment type="caution">
    <text evidence="5">The sequence shown here is derived from an EMBL/GenBank/DDBJ whole genome shotgun (WGS) entry which is preliminary data.</text>
</comment>
<evidence type="ECO:0000256" key="1">
    <source>
        <dbReference type="ARBA" id="ARBA00023125"/>
    </source>
</evidence>
<dbReference type="Proteomes" id="UP000321429">
    <property type="component" value="Unassembled WGS sequence"/>
</dbReference>